<feature type="signal peptide" evidence="1">
    <location>
        <begin position="1"/>
        <end position="20"/>
    </location>
</feature>
<dbReference type="InterPro" id="IPR050570">
    <property type="entry name" value="Cell_wall_metabolism_enzyme"/>
</dbReference>
<feature type="chain" id="PRO_5045448575" evidence="1">
    <location>
        <begin position="21"/>
        <end position="262"/>
    </location>
</feature>
<dbReference type="EMBL" id="JAUDUY010000001">
    <property type="protein sequence ID" value="MDM9630376.1"/>
    <property type="molecule type" value="Genomic_DNA"/>
</dbReference>
<feature type="domain" description="M23ase beta-sheet core" evidence="2">
    <location>
        <begin position="133"/>
        <end position="224"/>
    </location>
</feature>
<keyword evidence="4" id="KW-1185">Reference proteome</keyword>
<dbReference type="PANTHER" id="PTHR21666:SF285">
    <property type="entry name" value="M23 FAMILY METALLOPEPTIDASE"/>
    <property type="match status" value="1"/>
</dbReference>
<dbReference type="PANTHER" id="PTHR21666">
    <property type="entry name" value="PEPTIDASE-RELATED"/>
    <property type="match status" value="1"/>
</dbReference>
<keyword evidence="3" id="KW-0378">Hydrolase</keyword>
<evidence type="ECO:0000259" key="2">
    <source>
        <dbReference type="Pfam" id="PF01551"/>
    </source>
</evidence>
<dbReference type="RefSeq" id="WP_289723734.1">
    <property type="nucleotide sequence ID" value="NZ_JAUDUY010000001.1"/>
</dbReference>
<dbReference type="Gene3D" id="2.70.70.10">
    <property type="entry name" value="Glucose Permease (Domain IIA)"/>
    <property type="match status" value="1"/>
</dbReference>
<protein>
    <submittedName>
        <fullName evidence="3">M23 family metallopeptidase</fullName>
        <ecNumber evidence="3">3.4.-.-</ecNumber>
    </submittedName>
</protein>
<evidence type="ECO:0000313" key="3">
    <source>
        <dbReference type="EMBL" id="MDM9630376.1"/>
    </source>
</evidence>
<reference evidence="3" key="1">
    <citation type="submission" date="2023-06" db="EMBL/GenBank/DDBJ databases">
        <title>Robiginitalea aurantiacus sp. nov. and Algoriphagus sediminis sp. nov., isolated from coastal sediment.</title>
        <authorList>
            <person name="Zhou Z.Y."/>
            <person name="An J."/>
            <person name="Jia Y.W."/>
            <person name="Du Z.J."/>
        </authorList>
    </citation>
    <scope>NUCLEOTIDE SEQUENCE</scope>
    <source>
        <strain evidence="3">M39</strain>
    </source>
</reference>
<dbReference type="GO" id="GO:0016787">
    <property type="term" value="F:hydrolase activity"/>
    <property type="evidence" value="ECO:0007669"/>
    <property type="project" value="UniProtKB-KW"/>
</dbReference>
<dbReference type="Proteomes" id="UP001174839">
    <property type="component" value="Unassembled WGS sequence"/>
</dbReference>
<evidence type="ECO:0000256" key="1">
    <source>
        <dbReference type="SAM" id="SignalP"/>
    </source>
</evidence>
<keyword evidence="1" id="KW-0732">Signal</keyword>
<proteinExistence type="predicted"/>
<dbReference type="InterPro" id="IPR011055">
    <property type="entry name" value="Dup_hybrid_motif"/>
</dbReference>
<dbReference type="EC" id="3.4.-.-" evidence="3"/>
<dbReference type="InterPro" id="IPR016047">
    <property type="entry name" value="M23ase_b-sheet_dom"/>
</dbReference>
<accession>A0ABT7WBT3</accession>
<dbReference type="CDD" id="cd12797">
    <property type="entry name" value="M23_peptidase"/>
    <property type="match status" value="1"/>
</dbReference>
<gene>
    <name evidence="3" type="ORF">QU605_02775</name>
</gene>
<comment type="caution">
    <text evidence="3">The sequence shown here is derived from an EMBL/GenBank/DDBJ whole genome shotgun (WGS) entry which is preliminary data.</text>
</comment>
<dbReference type="Pfam" id="PF01551">
    <property type="entry name" value="Peptidase_M23"/>
    <property type="match status" value="1"/>
</dbReference>
<organism evidence="3 4">
    <name type="scientific">Robiginitalea aurantiaca</name>
    <dbReference type="NCBI Taxonomy" id="3056915"/>
    <lineage>
        <taxon>Bacteria</taxon>
        <taxon>Pseudomonadati</taxon>
        <taxon>Bacteroidota</taxon>
        <taxon>Flavobacteriia</taxon>
        <taxon>Flavobacteriales</taxon>
        <taxon>Flavobacteriaceae</taxon>
        <taxon>Robiginitalea</taxon>
    </lineage>
</organism>
<dbReference type="SUPFAM" id="SSF51261">
    <property type="entry name" value="Duplicated hybrid motif"/>
    <property type="match status" value="1"/>
</dbReference>
<evidence type="ECO:0000313" key="4">
    <source>
        <dbReference type="Proteomes" id="UP001174839"/>
    </source>
</evidence>
<name>A0ABT7WBT3_9FLAO</name>
<sequence length="262" mass="28973">MKCWLLLLSIGILQTADAQAEDVQYDRVAEAHIHKNTFEGGIPDTHLTPDTAKQISGMYVKPHVQDSKLDRNTTPMDLPFNGEWFVYWGGETEAENYHMADKNQQFAYDILKVANGASYEGDPLKNESYFAFGADILAPCDAVVEMAVDGVPDNVPGETNPIFLTGNTVVLKTVAGEFILMCHLKQGSVRVGKGDKVVKGQVLAQCGNSGNTTEPHLHMQLQNTRDIHQATGARLLFNRILVNGTPREGYIPVKEDFIKRIE</sequence>